<accession>A0A653D926</accession>
<feature type="region of interest" description="Disordered" evidence="1">
    <location>
        <begin position="199"/>
        <end position="222"/>
    </location>
</feature>
<feature type="compositionally biased region" description="Basic and acidic residues" evidence="1">
    <location>
        <begin position="204"/>
        <end position="215"/>
    </location>
</feature>
<dbReference type="EMBL" id="CAACVG010010796">
    <property type="protein sequence ID" value="VEN56628.1"/>
    <property type="molecule type" value="Genomic_DNA"/>
</dbReference>
<gene>
    <name evidence="2" type="ORF">CALMAC_LOCUS15480</name>
</gene>
<protein>
    <submittedName>
        <fullName evidence="2">Uncharacterized protein</fullName>
    </submittedName>
</protein>
<feature type="non-terminal residue" evidence="2">
    <location>
        <position position="222"/>
    </location>
</feature>
<evidence type="ECO:0000313" key="2">
    <source>
        <dbReference type="EMBL" id="VEN56628.1"/>
    </source>
</evidence>
<dbReference type="OrthoDB" id="10038993at2759"/>
<sequence>MRSHLGSDGATRQGPGATRRRDTGIQHQNQREGSDDVSGPHSMLFINSQVEGKTIKSTFSKPNETYKVSLEPERRQCSESIPNRQEISNKKRCNDTLIASCSGIPQVDRDDRQLQNCGNNLSEPNVEVKRRRTSNSKNQRIETLTLRSLPETIEKPTSLFQPKSCSTPPLASLVFKKLSYTSVKNDIAEPLLRKLRNSFIGSSDKNHEEDSKTDSLDDSLGT</sequence>
<evidence type="ECO:0000313" key="3">
    <source>
        <dbReference type="Proteomes" id="UP000410492"/>
    </source>
</evidence>
<name>A0A653D926_CALMS</name>
<proteinExistence type="predicted"/>
<feature type="region of interest" description="Disordered" evidence="1">
    <location>
        <begin position="1"/>
        <end position="43"/>
    </location>
</feature>
<reference evidence="2 3" key="1">
    <citation type="submission" date="2019-01" db="EMBL/GenBank/DDBJ databases">
        <authorList>
            <person name="Sayadi A."/>
        </authorList>
    </citation>
    <scope>NUCLEOTIDE SEQUENCE [LARGE SCALE GENOMIC DNA]</scope>
</reference>
<keyword evidence="3" id="KW-1185">Reference proteome</keyword>
<evidence type="ECO:0000256" key="1">
    <source>
        <dbReference type="SAM" id="MobiDB-lite"/>
    </source>
</evidence>
<dbReference type="AlphaFoldDB" id="A0A653D926"/>
<dbReference type="Proteomes" id="UP000410492">
    <property type="component" value="Unassembled WGS sequence"/>
</dbReference>
<feature type="compositionally biased region" description="Basic and acidic residues" evidence="1">
    <location>
        <begin position="19"/>
        <end position="34"/>
    </location>
</feature>
<organism evidence="2 3">
    <name type="scientific">Callosobruchus maculatus</name>
    <name type="common">Southern cowpea weevil</name>
    <name type="synonym">Pulse bruchid</name>
    <dbReference type="NCBI Taxonomy" id="64391"/>
    <lineage>
        <taxon>Eukaryota</taxon>
        <taxon>Metazoa</taxon>
        <taxon>Ecdysozoa</taxon>
        <taxon>Arthropoda</taxon>
        <taxon>Hexapoda</taxon>
        <taxon>Insecta</taxon>
        <taxon>Pterygota</taxon>
        <taxon>Neoptera</taxon>
        <taxon>Endopterygota</taxon>
        <taxon>Coleoptera</taxon>
        <taxon>Polyphaga</taxon>
        <taxon>Cucujiformia</taxon>
        <taxon>Chrysomeloidea</taxon>
        <taxon>Chrysomelidae</taxon>
        <taxon>Bruchinae</taxon>
        <taxon>Bruchini</taxon>
        <taxon>Callosobruchus</taxon>
    </lineage>
</organism>